<keyword evidence="2" id="KW-1185">Reference proteome</keyword>
<dbReference type="Proteomes" id="UP000053201">
    <property type="component" value="Unassembled WGS sequence"/>
</dbReference>
<dbReference type="GeneID" id="27692607"/>
<evidence type="ECO:0000313" key="2">
    <source>
        <dbReference type="Proteomes" id="UP000053201"/>
    </source>
</evidence>
<accession>A0A0L0H6U9</accession>
<dbReference type="AlphaFoldDB" id="A0A0L0H6U9"/>
<sequence>MNRCKKKSTKSVKTHRTKQVDLEVRQRQVFPGRLQMYRKLLSNCPHRPCCKIFDISNWIPIPNPRAILQPSQVRIAKRLGTSHVRIRYRATYLNNKSNLAVISHRGNPIQMLS</sequence>
<proteinExistence type="predicted"/>
<protein>
    <submittedName>
        <fullName evidence="1">Uncharacterized protein</fullName>
    </submittedName>
</protein>
<dbReference type="EMBL" id="KQ257465">
    <property type="protein sequence ID" value="KNC97235.1"/>
    <property type="molecule type" value="Genomic_DNA"/>
</dbReference>
<evidence type="ECO:0000313" key="1">
    <source>
        <dbReference type="EMBL" id="KNC97235.1"/>
    </source>
</evidence>
<dbReference type="RefSeq" id="XP_016605275.1">
    <property type="nucleotide sequence ID" value="XM_016757649.1"/>
</dbReference>
<dbReference type="InParanoid" id="A0A0L0H6U9"/>
<gene>
    <name evidence="1" type="ORF">SPPG_09482</name>
</gene>
<dbReference type="VEuPathDB" id="FungiDB:SPPG_09482"/>
<name>A0A0L0H6U9_SPIPD</name>
<organism evidence="1 2">
    <name type="scientific">Spizellomyces punctatus (strain DAOM BR117)</name>
    <dbReference type="NCBI Taxonomy" id="645134"/>
    <lineage>
        <taxon>Eukaryota</taxon>
        <taxon>Fungi</taxon>
        <taxon>Fungi incertae sedis</taxon>
        <taxon>Chytridiomycota</taxon>
        <taxon>Chytridiomycota incertae sedis</taxon>
        <taxon>Chytridiomycetes</taxon>
        <taxon>Spizellomycetales</taxon>
        <taxon>Spizellomycetaceae</taxon>
        <taxon>Spizellomyces</taxon>
    </lineage>
</organism>
<reference evidence="1 2" key="1">
    <citation type="submission" date="2009-08" db="EMBL/GenBank/DDBJ databases">
        <title>The Genome Sequence of Spizellomyces punctatus strain DAOM BR117.</title>
        <authorList>
            <consortium name="The Broad Institute Genome Sequencing Platform"/>
            <person name="Russ C."/>
            <person name="Cuomo C."/>
            <person name="Shea T."/>
            <person name="Young S.K."/>
            <person name="Zeng Q."/>
            <person name="Koehrsen M."/>
            <person name="Haas B."/>
            <person name="Borodovsky M."/>
            <person name="Guigo R."/>
            <person name="Alvarado L."/>
            <person name="Berlin A."/>
            <person name="Bochicchio J."/>
            <person name="Borenstein D."/>
            <person name="Chapman S."/>
            <person name="Chen Z."/>
            <person name="Engels R."/>
            <person name="Freedman E."/>
            <person name="Gellesch M."/>
            <person name="Goldberg J."/>
            <person name="Griggs A."/>
            <person name="Gujja S."/>
            <person name="Heiman D."/>
            <person name="Hepburn T."/>
            <person name="Howarth C."/>
            <person name="Jen D."/>
            <person name="Larson L."/>
            <person name="Lewis B."/>
            <person name="Mehta T."/>
            <person name="Park D."/>
            <person name="Pearson M."/>
            <person name="Roberts A."/>
            <person name="Saif S."/>
            <person name="Shenoy N."/>
            <person name="Sisk P."/>
            <person name="Stolte C."/>
            <person name="Sykes S."/>
            <person name="Thomson T."/>
            <person name="Walk T."/>
            <person name="White J."/>
            <person name="Yandava C."/>
            <person name="Burger G."/>
            <person name="Gray M.W."/>
            <person name="Holland P.W.H."/>
            <person name="King N."/>
            <person name="Lang F.B.F."/>
            <person name="Roger A.J."/>
            <person name="Ruiz-Trillo I."/>
            <person name="Lander E."/>
            <person name="Nusbaum C."/>
        </authorList>
    </citation>
    <scope>NUCLEOTIDE SEQUENCE [LARGE SCALE GENOMIC DNA]</scope>
    <source>
        <strain evidence="1 2">DAOM BR117</strain>
    </source>
</reference>